<accession>A0A7Y0LA31</accession>
<dbReference type="EMBL" id="JABBVZ010000132">
    <property type="protein sequence ID" value="NMP24654.1"/>
    <property type="molecule type" value="Genomic_DNA"/>
</dbReference>
<name>A0A7Y0LA31_9FIRM</name>
<keyword evidence="2 9" id="KW-0808">Transferase</keyword>
<evidence type="ECO:0000256" key="5">
    <source>
        <dbReference type="ARBA" id="ARBA00022741"/>
    </source>
</evidence>
<organism evidence="9 10">
    <name type="scientific">Sulfobacillus harzensis</name>
    <dbReference type="NCBI Taxonomy" id="2729629"/>
    <lineage>
        <taxon>Bacteria</taxon>
        <taxon>Bacillati</taxon>
        <taxon>Bacillota</taxon>
        <taxon>Clostridia</taxon>
        <taxon>Eubacteriales</taxon>
        <taxon>Clostridiales Family XVII. Incertae Sedis</taxon>
        <taxon>Sulfobacillus</taxon>
    </lineage>
</organism>
<dbReference type="AlphaFoldDB" id="A0A7Y0LA31"/>
<dbReference type="Proteomes" id="UP000533476">
    <property type="component" value="Unassembled WGS sequence"/>
</dbReference>
<evidence type="ECO:0000256" key="4">
    <source>
        <dbReference type="ARBA" id="ARBA00022723"/>
    </source>
</evidence>
<feature type="domain" description="Polymerase beta nucleotidyltransferase" evidence="8">
    <location>
        <begin position="15"/>
        <end position="99"/>
    </location>
</feature>
<dbReference type="SUPFAM" id="SSF81301">
    <property type="entry name" value="Nucleotidyltransferase"/>
    <property type="match status" value="1"/>
</dbReference>
<dbReference type="CDD" id="cd05403">
    <property type="entry name" value="NT_KNTase_like"/>
    <property type="match status" value="1"/>
</dbReference>
<keyword evidence="5" id="KW-0547">Nucleotide-binding</keyword>
<keyword evidence="7" id="KW-0460">Magnesium</keyword>
<reference evidence="9 10" key="1">
    <citation type="submission" date="2020-04" db="EMBL/GenBank/DDBJ databases">
        <authorList>
            <person name="Zhang R."/>
            <person name="Schippers A."/>
        </authorList>
    </citation>
    <scope>NUCLEOTIDE SEQUENCE [LARGE SCALE GENOMIC DNA]</scope>
    <source>
        <strain evidence="9 10">DSM 109850</strain>
    </source>
</reference>
<dbReference type="RefSeq" id="WP_169102862.1">
    <property type="nucleotide sequence ID" value="NZ_JABBVZ010000132.1"/>
</dbReference>
<comment type="cofactor">
    <cofactor evidence="1">
        <name>Mg(2+)</name>
        <dbReference type="ChEBI" id="CHEBI:18420"/>
    </cofactor>
</comment>
<keyword evidence="6" id="KW-0067">ATP-binding</keyword>
<keyword evidence="10" id="KW-1185">Reference proteome</keyword>
<sequence length="105" mass="11821">MLAPVVQRHLPDVSRICQQERIESLAVFGSATRNDFGEESDIDLVVQFAPGQRVGFVRLLAIQDQLSEVFEGRSVDMHTLREIHPVIRGQVQQQMVPIFPPEAQA</sequence>
<dbReference type="InterPro" id="IPR041633">
    <property type="entry name" value="Polbeta"/>
</dbReference>
<dbReference type="Pfam" id="PF18765">
    <property type="entry name" value="Polbeta"/>
    <property type="match status" value="1"/>
</dbReference>
<evidence type="ECO:0000256" key="3">
    <source>
        <dbReference type="ARBA" id="ARBA00022695"/>
    </source>
</evidence>
<evidence type="ECO:0000256" key="2">
    <source>
        <dbReference type="ARBA" id="ARBA00022679"/>
    </source>
</evidence>
<dbReference type="InterPro" id="IPR043519">
    <property type="entry name" value="NT_sf"/>
</dbReference>
<dbReference type="GO" id="GO:0046872">
    <property type="term" value="F:metal ion binding"/>
    <property type="evidence" value="ECO:0007669"/>
    <property type="project" value="UniProtKB-KW"/>
</dbReference>
<proteinExistence type="predicted"/>
<keyword evidence="4" id="KW-0479">Metal-binding</keyword>
<evidence type="ECO:0000256" key="1">
    <source>
        <dbReference type="ARBA" id="ARBA00001946"/>
    </source>
</evidence>
<dbReference type="GO" id="GO:0005524">
    <property type="term" value="F:ATP binding"/>
    <property type="evidence" value="ECO:0007669"/>
    <property type="project" value="UniProtKB-KW"/>
</dbReference>
<protein>
    <submittedName>
        <fullName evidence="9">Nucleotidyltransferase</fullName>
    </submittedName>
</protein>
<evidence type="ECO:0000256" key="6">
    <source>
        <dbReference type="ARBA" id="ARBA00022840"/>
    </source>
</evidence>
<dbReference type="PANTHER" id="PTHR33571:SF12">
    <property type="entry name" value="BSL3053 PROTEIN"/>
    <property type="match status" value="1"/>
</dbReference>
<gene>
    <name evidence="9" type="ORF">HIJ39_20275</name>
</gene>
<dbReference type="InterPro" id="IPR052038">
    <property type="entry name" value="Type-VII_TA_antitoxin"/>
</dbReference>
<evidence type="ECO:0000313" key="10">
    <source>
        <dbReference type="Proteomes" id="UP000533476"/>
    </source>
</evidence>
<comment type="caution">
    <text evidence="9">The sequence shown here is derived from an EMBL/GenBank/DDBJ whole genome shotgun (WGS) entry which is preliminary data.</text>
</comment>
<evidence type="ECO:0000313" key="9">
    <source>
        <dbReference type="EMBL" id="NMP24654.1"/>
    </source>
</evidence>
<dbReference type="GO" id="GO:0016779">
    <property type="term" value="F:nucleotidyltransferase activity"/>
    <property type="evidence" value="ECO:0007669"/>
    <property type="project" value="UniProtKB-KW"/>
</dbReference>
<evidence type="ECO:0000256" key="7">
    <source>
        <dbReference type="ARBA" id="ARBA00022842"/>
    </source>
</evidence>
<evidence type="ECO:0000259" key="8">
    <source>
        <dbReference type="Pfam" id="PF18765"/>
    </source>
</evidence>
<keyword evidence="3" id="KW-0548">Nucleotidyltransferase</keyword>
<dbReference type="Gene3D" id="3.30.460.10">
    <property type="entry name" value="Beta Polymerase, domain 2"/>
    <property type="match status" value="1"/>
</dbReference>
<dbReference type="PANTHER" id="PTHR33571">
    <property type="entry name" value="SSL8005 PROTEIN"/>
    <property type="match status" value="1"/>
</dbReference>